<dbReference type="Gene3D" id="1.25.40.20">
    <property type="entry name" value="Ankyrin repeat-containing domain"/>
    <property type="match status" value="1"/>
</dbReference>
<dbReference type="EMBL" id="LSYV01000032">
    <property type="protein sequence ID" value="KXZ48033.1"/>
    <property type="molecule type" value="Genomic_DNA"/>
</dbReference>
<accession>A0A150GE31</accession>
<dbReference type="AlphaFoldDB" id="A0A150GE31"/>
<evidence type="ECO:0000313" key="3">
    <source>
        <dbReference type="Proteomes" id="UP000075714"/>
    </source>
</evidence>
<dbReference type="SUPFAM" id="SSF140860">
    <property type="entry name" value="Pseudo ankyrin repeat-like"/>
    <property type="match status" value="1"/>
</dbReference>
<evidence type="ECO:0000256" key="1">
    <source>
        <dbReference type="SAM" id="MobiDB-lite"/>
    </source>
</evidence>
<comment type="caution">
    <text evidence="2">The sequence shown here is derived from an EMBL/GenBank/DDBJ whole genome shotgun (WGS) entry which is preliminary data.</text>
</comment>
<dbReference type="PANTHER" id="PTHR46586">
    <property type="entry name" value="ANKYRIN REPEAT-CONTAINING PROTEIN"/>
    <property type="match status" value="1"/>
</dbReference>
<gene>
    <name evidence="2" type="ORF">GPECTOR_31g397</name>
</gene>
<evidence type="ECO:0008006" key="4">
    <source>
        <dbReference type="Google" id="ProtNLM"/>
    </source>
</evidence>
<protein>
    <recommendedName>
        <fullName evidence="4">Ankyrin repeat domain-containing protein</fullName>
    </recommendedName>
</protein>
<dbReference type="OrthoDB" id="530303at2759"/>
<feature type="region of interest" description="Disordered" evidence="1">
    <location>
        <begin position="1"/>
        <end position="32"/>
    </location>
</feature>
<dbReference type="InterPro" id="IPR036770">
    <property type="entry name" value="Ankyrin_rpt-contain_sf"/>
</dbReference>
<name>A0A150GE31_GONPE</name>
<reference evidence="3" key="1">
    <citation type="journal article" date="2016" name="Nat. Commun.">
        <title>The Gonium pectorale genome demonstrates co-option of cell cycle regulation during the evolution of multicellularity.</title>
        <authorList>
            <person name="Hanschen E.R."/>
            <person name="Marriage T.N."/>
            <person name="Ferris P.J."/>
            <person name="Hamaji T."/>
            <person name="Toyoda A."/>
            <person name="Fujiyama A."/>
            <person name="Neme R."/>
            <person name="Noguchi H."/>
            <person name="Minakuchi Y."/>
            <person name="Suzuki M."/>
            <person name="Kawai-Toyooka H."/>
            <person name="Smith D.R."/>
            <person name="Sparks H."/>
            <person name="Anderson J."/>
            <person name="Bakaric R."/>
            <person name="Luria V."/>
            <person name="Karger A."/>
            <person name="Kirschner M.W."/>
            <person name="Durand P.M."/>
            <person name="Michod R.E."/>
            <person name="Nozaki H."/>
            <person name="Olson B.J."/>
        </authorList>
    </citation>
    <scope>NUCLEOTIDE SEQUENCE [LARGE SCALE GENOMIC DNA]</scope>
    <source>
        <strain evidence="3">NIES-2863</strain>
    </source>
</reference>
<evidence type="ECO:0000313" key="2">
    <source>
        <dbReference type="EMBL" id="KXZ48033.1"/>
    </source>
</evidence>
<dbReference type="InterPro" id="IPR052050">
    <property type="entry name" value="SecEffector_AnkRepeat"/>
</dbReference>
<organism evidence="2 3">
    <name type="scientific">Gonium pectorale</name>
    <name type="common">Green alga</name>
    <dbReference type="NCBI Taxonomy" id="33097"/>
    <lineage>
        <taxon>Eukaryota</taxon>
        <taxon>Viridiplantae</taxon>
        <taxon>Chlorophyta</taxon>
        <taxon>core chlorophytes</taxon>
        <taxon>Chlorophyceae</taxon>
        <taxon>CS clade</taxon>
        <taxon>Chlamydomonadales</taxon>
        <taxon>Volvocaceae</taxon>
        <taxon>Gonium</taxon>
    </lineage>
</organism>
<proteinExistence type="predicted"/>
<dbReference type="Proteomes" id="UP000075714">
    <property type="component" value="Unassembled WGS sequence"/>
</dbReference>
<sequence length="371" mass="38392">MYDTLMGDSAVGTTRDGGGLGRRPQQSAAAVTPPVVAEAPRSPAHQPTAGFLHELACAAAGSRTADWQAKLDWVESLRAVAVPPAGRVGGVAAAAAAGGGGDAAAASAAAICARAASCPDAAARLAWLRHRDYTADAAAAQEAVRTGNAAALTYLLDEAGVRLGEDLSPVRAAAQGGKLEVLRALRSRRLWMDPYIVALAAAAHGHLPVVQWAVQELGASVREGRLKTAAASSGSVELMAWLQDTWGCRWTEDAFAASAGSGCEEAVEWLAENGCPMGTNGQPYNSAVGNNDLAVLRCLARLGCPWGASGGAIFACCLREPCKPLPLLRGLVEAGCPVDWQAAVDAASRQGSAVPAEIWHWLVDEMRHRQH</sequence>
<dbReference type="PANTHER" id="PTHR46586:SF3">
    <property type="entry name" value="ANKYRIN REPEAT-CONTAINING PROTEIN"/>
    <property type="match status" value="1"/>
</dbReference>
<keyword evidence="3" id="KW-1185">Reference proteome</keyword>